<comment type="caution">
    <text evidence="3">The sequence shown here is derived from an EMBL/GenBank/DDBJ whole genome shotgun (WGS) entry which is preliminary data.</text>
</comment>
<dbReference type="SUPFAM" id="SSF52266">
    <property type="entry name" value="SGNH hydrolase"/>
    <property type="match status" value="1"/>
</dbReference>
<proteinExistence type="predicted"/>
<keyword evidence="4" id="KW-1185">Reference proteome</keyword>
<dbReference type="EC" id="3.1.-.-" evidence="3"/>
<keyword evidence="3" id="KW-0378">Hydrolase</keyword>
<evidence type="ECO:0000259" key="2">
    <source>
        <dbReference type="Pfam" id="PF13472"/>
    </source>
</evidence>
<dbReference type="CDD" id="cd00229">
    <property type="entry name" value="SGNH_hydrolase"/>
    <property type="match status" value="1"/>
</dbReference>
<dbReference type="RefSeq" id="WP_390294912.1">
    <property type="nucleotide sequence ID" value="NZ_JBHSFU010000004.1"/>
</dbReference>
<evidence type="ECO:0000313" key="4">
    <source>
        <dbReference type="Proteomes" id="UP001595989"/>
    </source>
</evidence>
<dbReference type="EMBL" id="JBHSFU010000004">
    <property type="protein sequence ID" value="MFC4558315.1"/>
    <property type="molecule type" value="Genomic_DNA"/>
</dbReference>
<dbReference type="GO" id="GO:0016787">
    <property type="term" value="F:hydrolase activity"/>
    <property type="evidence" value="ECO:0007669"/>
    <property type="project" value="UniProtKB-KW"/>
</dbReference>
<dbReference type="InterPro" id="IPR013830">
    <property type="entry name" value="SGNH_hydro"/>
</dbReference>
<dbReference type="Proteomes" id="UP001595989">
    <property type="component" value="Unassembled WGS sequence"/>
</dbReference>
<protein>
    <submittedName>
        <fullName evidence="3">SGNH/GDSL hydrolase family protein</fullName>
        <ecNumber evidence="3">3.1.-.-</ecNumber>
    </submittedName>
</protein>
<accession>A0ABV9DK14</accession>
<feature type="chain" id="PRO_5045652901" evidence="1">
    <location>
        <begin position="25"/>
        <end position="237"/>
    </location>
</feature>
<sequence>MRKIFKLAVLTIVMSLLFTTGVSAKEDNGKKSFVALGDSIPFGYNLSNSNNNATARVAFPYLIGKEGDLRVRNLGVPGWTTGQLLEAVKNDEKYRQALHHADYVSLTIGSNDLLDALAAAGSPNGGGLMEEIGKRKTFENISNIVKEVNQLSDAKVVVYNVYNPFPAGTDLHNLGDTILPLINGKIFATVPTVMHADAYTAFGDNQAIFILGNDIHPTEEGQEILSAIGLEALGLTE</sequence>
<dbReference type="Gene3D" id="3.40.50.1110">
    <property type="entry name" value="SGNH hydrolase"/>
    <property type="match status" value="1"/>
</dbReference>
<evidence type="ECO:0000313" key="3">
    <source>
        <dbReference type="EMBL" id="MFC4558315.1"/>
    </source>
</evidence>
<evidence type="ECO:0000256" key="1">
    <source>
        <dbReference type="SAM" id="SignalP"/>
    </source>
</evidence>
<feature type="domain" description="SGNH hydrolase-type esterase" evidence="2">
    <location>
        <begin position="35"/>
        <end position="224"/>
    </location>
</feature>
<feature type="signal peptide" evidence="1">
    <location>
        <begin position="1"/>
        <end position="24"/>
    </location>
</feature>
<reference evidence="4" key="1">
    <citation type="journal article" date="2019" name="Int. J. Syst. Evol. Microbiol.">
        <title>The Global Catalogue of Microorganisms (GCM) 10K type strain sequencing project: providing services to taxonomists for standard genome sequencing and annotation.</title>
        <authorList>
            <consortium name="The Broad Institute Genomics Platform"/>
            <consortium name="The Broad Institute Genome Sequencing Center for Infectious Disease"/>
            <person name="Wu L."/>
            <person name="Ma J."/>
        </authorList>
    </citation>
    <scope>NUCLEOTIDE SEQUENCE [LARGE SCALE GENOMIC DNA]</scope>
    <source>
        <strain evidence="4">CGMCC 4.7426</strain>
    </source>
</reference>
<dbReference type="InterPro" id="IPR036514">
    <property type="entry name" value="SGNH_hydro_sf"/>
</dbReference>
<name>A0ABV9DK14_9BACI</name>
<dbReference type="Pfam" id="PF13472">
    <property type="entry name" value="Lipase_GDSL_2"/>
    <property type="match status" value="1"/>
</dbReference>
<keyword evidence="1" id="KW-0732">Signal</keyword>
<gene>
    <name evidence="3" type="ORF">ACFO3D_08825</name>
</gene>
<organism evidence="3 4">
    <name type="scientific">Virgibacillus kekensis</name>
    <dbReference type="NCBI Taxonomy" id="202261"/>
    <lineage>
        <taxon>Bacteria</taxon>
        <taxon>Bacillati</taxon>
        <taxon>Bacillota</taxon>
        <taxon>Bacilli</taxon>
        <taxon>Bacillales</taxon>
        <taxon>Bacillaceae</taxon>
        <taxon>Virgibacillus</taxon>
    </lineage>
</organism>